<evidence type="ECO:0000256" key="1">
    <source>
        <dbReference type="ARBA" id="ARBA00022679"/>
    </source>
</evidence>
<evidence type="ECO:0000313" key="4">
    <source>
        <dbReference type="Proteomes" id="UP001056730"/>
    </source>
</evidence>
<dbReference type="Gene3D" id="2.160.10.10">
    <property type="entry name" value="Hexapeptide repeat proteins"/>
    <property type="match status" value="1"/>
</dbReference>
<dbReference type="InterPro" id="IPR011004">
    <property type="entry name" value="Trimer_LpxA-like_sf"/>
</dbReference>
<protein>
    <submittedName>
        <fullName evidence="3">Acyltransferase</fullName>
    </submittedName>
</protein>
<dbReference type="KEGG" id="lfo:LMK00_11760"/>
<evidence type="ECO:0000313" key="3">
    <source>
        <dbReference type="EMBL" id="USJ21551.1"/>
    </source>
</evidence>
<dbReference type="PROSITE" id="PS00101">
    <property type="entry name" value="HEXAPEP_TRANSFERASES"/>
    <property type="match status" value="1"/>
</dbReference>
<accession>A0A9Q9D869</accession>
<name>A0A9Q9D869_9LACT</name>
<gene>
    <name evidence="3" type="ORF">LMK00_11760</name>
</gene>
<organism evidence="3 4">
    <name type="scientific">Lactococcus formosensis</name>
    <dbReference type="NCBI Taxonomy" id="1281486"/>
    <lineage>
        <taxon>Bacteria</taxon>
        <taxon>Bacillati</taxon>
        <taxon>Bacillota</taxon>
        <taxon>Bacilli</taxon>
        <taxon>Lactobacillales</taxon>
        <taxon>Streptococcaceae</taxon>
        <taxon>Lactococcus</taxon>
    </lineage>
</organism>
<proteinExistence type="predicted"/>
<dbReference type="SUPFAM" id="SSF51161">
    <property type="entry name" value="Trimeric LpxA-like enzymes"/>
    <property type="match status" value="1"/>
</dbReference>
<dbReference type="PANTHER" id="PTHR23416:SF78">
    <property type="entry name" value="LIPOPOLYSACCHARIDE BIOSYNTHESIS O-ACETYL TRANSFERASE WBBJ-RELATED"/>
    <property type="match status" value="1"/>
</dbReference>
<keyword evidence="1" id="KW-0808">Transferase</keyword>
<keyword evidence="2" id="KW-0677">Repeat</keyword>
<dbReference type="Pfam" id="PF00132">
    <property type="entry name" value="Hexapep"/>
    <property type="match status" value="1"/>
</dbReference>
<dbReference type="EMBL" id="CP086396">
    <property type="protein sequence ID" value="USJ21551.1"/>
    <property type="molecule type" value="Genomic_DNA"/>
</dbReference>
<dbReference type="Proteomes" id="UP001056730">
    <property type="component" value="Plasmid p1"/>
</dbReference>
<dbReference type="GO" id="GO:0016746">
    <property type="term" value="F:acyltransferase activity"/>
    <property type="evidence" value="ECO:0007669"/>
    <property type="project" value="UniProtKB-KW"/>
</dbReference>
<geneLocation type="plasmid" evidence="3 4">
    <name>p1</name>
</geneLocation>
<keyword evidence="3" id="KW-0012">Acyltransferase</keyword>
<dbReference type="CDD" id="cd04647">
    <property type="entry name" value="LbH_MAT_like"/>
    <property type="match status" value="1"/>
</dbReference>
<evidence type="ECO:0000256" key="2">
    <source>
        <dbReference type="ARBA" id="ARBA00022737"/>
    </source>
</evidence>
<dbReference type="InterPro" id="IPR051159">
    <property type="entry name" value="Hexapeptide_acetyltransf"/>
</dbReference>
<dbReference type="AlphaFoldDB" id="A0A9Q9D869"/>
<dbReference type="RefSeq" id="WP_252175948.1">
    <property type="nucleotide sequence ID" value="NZ_CP086396.1"/>
</dbReference>
<reference evidence="3" key="1">
    <citation type="journal article" date="2022" name="Front. Microbiol.">
        <title>Feed Insects as a Reservoir of Granadaene-Producing Lactococci.</title>
        <authorList>
            <person name="Neuzil-Bunesova V."/>
            <person name="Ramirez Garcia A."/>
            <person name="Modrackova N."/>
            <person name="Makovska M."/>
            <person name="Sabolova M."/>
            <person name="Sproer C."/>
            <person name="Bunk B."/>
            <person name="Blom J."/>
            <person name="Schwab C."/>
        </authorList>
    </citation>
    <scope>NUCLEOTIDE SEQUENCE</scope>
    <source>
        <strain evidence="3">I4/6O</strain>
    </source>
</reference>
<keyword evidence="3" id="KW-0614">Plasmid</keyword>
<dbReference type="InterPro" id="IPR018357">
    <property type="entry name" value="Hexapep_transf_CS"/>
</dbReference>
<dbReference type="InterPro" id="IPR001451">
    <property type="entry name" value="Hexapep"/>
</dbReference>
<dbReference type="PANTHER" id="PTHR23416">
    <property type="entry name" value="SIALIC ACID SYNTHASE-RELATED"/>
    <property type="match status" value="1"/>
</dbReference>
<sequence>MLILKLKFHLKSLFLKWIYRLLYLKKFQFGARLTFRDGFHLLIEKSGKVIIGNHVFFNNFCSINAMLSVTIGDDCIFGENVKIYDHNHCYQNKSQPISKQGFSTAAIQIGRNCWIGSQVTILKGVTIGDNSIIGAGVVVYQDVPGNSIVLSNGEIRKHG</sequence>